<protein>
    <recommendedName>
        <fullName evidence="3">DUF962 domain-containing protein</fullName>
    </recommendedName>
</protein>
<keyword evidence="2" id="KW-1185">Reference proteome</keyword>
<dbReference type="AlphaFoldDB" id="A0A7I8DCZ9"/>
<proteinExistence type="predicted"/>
<gene>
    <name evidence="1" type="ORF">skT53_29590</name>
</gene>
<sequence>MAAPVIVYGFAWFSHFVFEGNKPATFGHPWWSLRADFQMYGYILTGRMGNEIRKSTIVRKPGTSI</sequence>
<name>A0A7I8DCZ9_9BACL</name>
<accession>A0A7I8DCZ9</accession>
<dbReference type="EMBL" id="AP023366">
    <property type="protein sequence ID" value="BCJ87974.1"/>
    <property type="molecule type" value="Genomic_DNA"/>
</dbReference>
<evidence type="ECO:0000313" key="2">
    <source>
        <dbReference type="Proteomes" id="UP000593802"/>
    </source>
</evidence>
<dbReference type="PANTHER" id="PTHR34205:SF2">
    <property type="entry name" value="DUF962 DOMAIN-CONTAINING PROTEIN"/>
    <property type="match status" value="1"/>
</dbReference>
<evidence type="ECO:0000313" key="1">
    <source>
        <dbReference type="EMBL" id="BCJ87974.1"/>
    </source>
</evidence>
<dbReference type="Pfam" id="PF06127">
    <property type="entry name" value="Mpo1-like"/>
    <property type="match status" value="1"/>
</dbReference>
<dbReference type="KEGG" id="eff:skT53_29590"/>
<reference evidence="1 2" key="1">
    <citation type="submission" date="2020-08" db="EMBL/GenBank/DDBJ databases">
        <title>Complete Genome Sequence of Effusibacillus dendaii Strain skT53, Isolated from Farmland soil.</title>
        <authorList>
            <person name="Konishi T."/>
            <person name="Kawasaki H."/>
        </authorList>
    </citation>
    <scope>NUCLEOTIDE SEQUENCE [LARGE SCALE GENOMIC DNA]</scope>
    <source>
        <strain evidence="2">skT53</strain>
    </source>
</reference>
<dbReference type="PANTHER" id="PTHR34205">
    <property type="entry name" value="TRANSMEMBRANE PROTEIN"/>
    <property type="match status" value="1"/>
</dbReference>
<dbReference type="Proteomes" id="UP000593802">
    <property type="component" value="Chromosome"/>
</dbReference>
<evidence type="ECO:0008006" key="3">
    <source>
        <dbReference type="Google" id="ProtNLM"/>
    </source>
</evidence>
<dbReference type="InterPro" id="IPR009305">
    <property type="entry name" value="Mpo1-like"/>
</dbReference>
<organism evidence="1 2">
    <name type="scientific">Effusibacillus dendaii</name>
    <dbReference type="NCBI Taxonomy" id="2743772"/>
    <lineage>
        <taxon>Bacteria</taxon>
        <taxon>Bacillati</taxon>
        <taxon>Bacillota</taxon>
        <taxon>Bacilli</taxon>
        <taxon>Bacillales</taxon>
        <taxon>Alicyclobacillaceae</taxon>
        <taxon>Effusibacillus</taxon>
    </lineage>
</organism>